<evidence type="ECO:0008006" key="3">
    <source>
        <dbReference type="Google" id="ProtNLM"/>
    </source>
</evidence>
<comment type="caution">
    <text evidence="1">The sequence shown here is derived from an EMBL/GenBank/DDBJ whole genome shotgun (WGS) entry which is preliminary data.</text>
</comment>
<accession>A0AAD4CZ40</accession>
<dbReference type="GO" id="GO:0071949">
    <property type="term" value="F:FAD binding"/>
    <property type="evidence" value="ECO:0007669"/>
    <property type="project" value="InterPro"/>
</dbReference>
<keyword evidence="2" id="KW-1185">Reference proteome</keyword>
<proteinExistence type="predicted"/>
<protein>
    <recommendedName>
        <fullName evidence="3">Oleate hydratase</fullName>
    </recommendedName>
</protein>
<dbReference type="PANTHER" id="PTHR37417">
    <property type="entry name" value="67 KDA MYOSIN-CROSS-REACTIVE ANTIGEN FAMILY PROTEIN (AFU_ORTHOLOGUE AFUA_5G09970)"/>
    <property type="match status" value="1"/>
</dbReference>
<dbReference type="Proteomes" id="UP001194746">
    <property type="component" value="Unassembled WGS sequence"/>
</dbReference>
<evidence type="ECO:0000313" key="2">
    <source>
        <dbReference type="Proteomes" id="UP001194746"/>
    </source>
</evidence>
<organism evidence="1 2">
    <name type="scientific">Aspergillus nanangensis</name>
    <dbReference type="NCBI Taxonomy" id="2582783"/>
    <lineage>
        <taxon>Eukaryota</taxon>
        <taxon>Fungi</taxon>
        <taxon>Dikarya</taxon>
        <taxon>Ascomycota</taxon>
        <taxon>Pezizomycotina</taxon>
        <taxon>Eurotiomycetes</taxon>
        <taxon>Eurotiomycetidae</taxon>
        <taxon>Eurotiales</taxon>
        <taxon>Aspergillaceae</taxon>
        <taxon>Aspergillus</taxon>
        <taxon>Aspergillus subgen. Circumdati</taxon>
    </lineage>
</organism>
<evidence type="ECO:0000313" key="1">
    <source>
        <dbReference type="EMBL" id="KAF9895309.1"/>
    </source>
</evidence>
<dbReference type="Pfam" id="PF06100">
    <property type="entry name" value="MCRA"/>
    <property type="match status" value="1"/>
</dbReference>
<dbReference type="AlphaFoldDB" id="A0AAD4CZ40"/>
<dbReference type="InterPro" id="IPR036188">
    <property type="entry name" value="FAD/NAD-bd_sf"/>
</dbReference>
<dbReference type="InterPro" id="IPR010354">
    <property type="entry name" value="Oleate_hydratase"/>
</dbReference>
<dbReference type="PANTHER" id="PTHR37417:SF2">
    <property type="entry name" value="67 KDA MYOSIN-CROSS-REACTIVE ANTIGEN FAMILY PROTEIN (AFU_ORTHOLOGUE AFUA_5G09970)"/>
    <property type="match status" value="1"/>
</dbReference>
<reference evidence="1" key="2">
    <citation type="submission" date="2020-02" db="EMBL/GenBank/DDBJ databases">
        <authorList>
            <person name="Gilchrist C.L.M."/>
            <person name="Chooi Y.-H."/>
        </authorList>
    </citation>
    <scope>NUCLEOTIDE SEQUENCE</scope>
    <source>
        <strain evidence="1">MST-FP2251</strain>
    </source>
</reference>
<sequence>MRGHRATTRRSPGTTEAWILGSGTAALASALYLIHDAQVPASKVHILDSNKSLGQAIHNKGDAINGYDQFAGCLPVPVGTLVRDILTSIPSAESHGQSVFDEIKSVQDGGLADEDTQHPCFLIQRDHVLKETPTKSLNLSLKHRLAIFRLILMPEKQLRRNQISDYLPETFFRSSFWAIWSAQFAFQPWHSAIEFRRALRQYLREFRTLSLLSCLDITGYYQHESIFLPTYLFLRSLGVDFQFDTRVDAITTSVINNQLTVDRIQLIQGGLGVQRYIGPNNIVIANLGSTVSGSNIGHDDQLPFRRSIEPTRDLDENWSLWLELGTKYTQFGDPYTFCTRQSESMLESFTATATNSPLFDRLCSVSHCSSRAGAFIALQESRWKLNICLPVQPVFSDQPHDVKVFWGFATRPECEGDFVDKPMVRCSGTEIMTEILKQVDLDPAVYLRNVITIPRFMPRMSSSLLSRAFNDRPEVTPRNTSNIAVIGHFVEIPNYTSVDLNYGVRTAKKAVSDLMGLKPQETVGCDLPFSFYLRMLFWK</sequence>
<dbReference type="Gene3D" id="3.50.50.60">
    <property type="entry name" value="FAD/NAD(P)-binding domain"/>
    <property type="match status" value="2"/>
</dbReference>
<dbReference type="SUPFAM" id="SSF51905">
    <property type="entry name" value="FAD/NAD(P)-binding domain"/>
    <property type="match status" value="1"/>
</dbReference>
<dbReference type="Gene3D" id="3.30.9.80">
    <property type="match status" value="1"/>
</dbReference>
<name>A0AAD4CZ40_ASPNN</name>
<gene>
    <name evidence="1" type="ORF">FE257_000213</name>
</gene>
<reference evidence="1" key="1">
    <citation type="journal article" date="2019" name="Beilstein J. Org. Chem.">
        <title>Nanangenines: drimane sesquiterpenoids as the dominant metabolite cohort of a novel Australian fungus, Aspergillus nanangensis.</title>
        <authorList>
            <person name="Lacey H.J."/>
            <person name="Gilchrist C.L.M."/>
            <person name="Crombie A."/>
            <person name="Kalaitzis J.A."/>
            <person name="Vuong D."/>
            <person name="Rutledge P.J."/>
            <person name="Turner P."/>
            <person name="Pitt J.I."/>
            <person name="Lacey E."/>
            <person name="Chooi Y.H."/>
            <person name="Piggott A.M."/>
        </authorList>
    </citation>
    <scope>NUCLEOTIDE SEQUENCE</scope>
    <source>
        <strain evidence="1">MST-FP2251</strain>
    </source>
</reference>
<dbReference type="EMBL" id="VCAU01000001">
    <property type="protein sequence ID" value="KAF9895309.1"/>
    <property type="molecule type" value="Genomic_DNA"/>
</dbReference>
<dbReference type="GO" id="GO:0050151">
    <property type="term" value="F:oleate hydratase activity"/>
    <property type="evidence" value="ECO:0007669"/>
    <property type="project" value="InterPro"/>
</dbReference>
<dbReference type="GO" id="GO:0006631">
    <property type="term" value="P:fatty acid metabolic process"/>
    <property type="evidence" value="ECO:0007669"/>
    <property type="project" value="InterPro"/>
</dbReference>